<evidence type="ECO:0008006" key="4">
    <source>
        <dbReference type="Google" id="ProtNLM"/>
    </source>
</evidence>
<keyword evidence="3" id="KW-1185">Reference proteome</keyword>
<comment type="caution">
    <text evidence="2">The sequence shown here is derived from an EMBL/GenBank/DDBJ whole genome shotgun (WGS) entry which is preliminary data.</text>
</comment>
<feature type="transmembrane region" description="Helical" evidence="1">
    <location>
        <begin position="6"/>
        <end position="22"/>
    </location>
</feature>
<evidence type="ECO:0000313" key="3">
    <source>
        <dbReference type="Proteomes" id="UP001597511"/>
    </source>
</evidence>
<keyword evidence="1" id="KW-0812">Transmembrane</keyword>
<dbReference type="Proteomes" id="UP001597511">
    <property type="component" value="Unassembled WGS sequence"/>
</dbReference>
<sequence length="147" mass="16438">MLGGAILGALIGLIVVFIMNGQRQSAFKKIKNALANEKIDYIVPAYHAAASRFKKSLKIYDSYGALYIKGNKLYYQSNSSSMPMEFDIQQSDVVLEPKWRKLNWLSVASVVGDKEYFTSYKMGGFANDSSATLEAYEKIKKVKSQQA</sequence>
<reference evidence="3" key="1">
    <citation type="journal article" date="2019" name="Int. J. Syst. Evol. Microbiol.">
        <title>The Global Catalogue of Microorganisms (GCM) 10K type strain sequencing project: providing services to taxonomists for standard genome sequencing and annotation.</title>
        <authorList>
            <consortium name="The Broad Institute Genomics Platform"/>
            <consortium name="The Broad Institute Genome Sequencing Center for Infectious Disease"/>
            <person name="Wu L."/>
            <person name="Ma J."/>
        </authorList>
    </citation>
    <scope>NUCLEOTIDE SEQUENCE [LARGE SCALE GENOMIC DNA]</scope>
    <source>
        <strain evidence="3">KCTC 23299</strain>
    </source>
</reference>
<keyword evidence="1" id="KW-0472">Membrane</keyword>
<keyword evidence="1" id="KW-1133">Transmembrane helix</keyword>
<name>A0ABW6A3P0_9BACT</name>
<proteinExistence type="predicted"/>
<evidence type="ECO:0000313" key="2">
    <source>
        <dbReference type="EMBL" id="MFD2919075.1"/>
    </source>
</evidence>
<evidence type="ECO:0000256" key="1">
    <source>
        <dbReference type="SAM" id="Phobius"/>
    </source>
</evidence>
<dbReference type="RefSeq" id="WP_386095906.1">
    <property type="nucleotide sequence ID" value="NZ_JBHUOZ010000001.1"/>
</dbReference>
<accession>A0ABW6A3P0</accession>
<organism evidence="2 3">
    <name type="scientific">Terrimonas rubra</name>
    <dbReference type="NCBI Taxonomy" id="1035890"/>
    <lineage>
        <taxon>Bacteria</taxon>
        <taxon>Pseudomonadati</taxon>
        <taxon>Bacteroidota</taxon>
        <taxon>Chitinophagia</taxon>
        <taxon>Chitinophagales</taxon>
        <taxon>Chitinophagaceae</taxon>
        <taxon>Terrimonas</taxon>
    </lineage>
</organism>
<gene>
    <name evidence="2" type="ORF">ACFS6H_05075</name>
</gene>
<dbReference type="EMBL" id="JBHUOZ010000001">
    <property type="protein sequence ID" value="MFD2919075.1"/>
    <property type="molecule type" value="Genomic_DNA"/>
</dbReference>
<protein>
    <recommendedName>
        <fullName evidence="4">YokE-like PH domain-containing protein</fullName>
    </recommendedName>
</protein>